<dbReference type="InterPro" id="IPR011333">
    <property type="entry name" value="SKP1/BTB/POZ_sf"/>
</dbReference>
<evidence type="ECO:0000313" key="3">
    <source>
        <dbReference type="Proteomes" id="UP001152747"/>
    </source>
</evidence>
<protein>
    <recommendedName>
        <fullName evidence="1">BTB domain-containing protein</fullName>
    </recommendedName>
</protein>
<reference evidence="2" key="1">
    <citation type="submission" date="2022-11" db="EMBL/GenBank/DDBJ databases">
        <authorList>
            <person name="Kikuchi T."/>
        </authorList>
    </citation>
    <scope>NUCLEOTIDE SEQUENCE</scope>
    <source>
        <strain evidence="2">PS1010</strain>
    </source>
</reference>
<name>A0A9P1J2M5_9PELO</name>
<dbReference type="Proteomes" id="UP001152747">
    <property type="component" value="Unassembled WGS sequence"/>
</dbReference>
<dbReference type="SMART" id="SM00225">
    <property type="entry name" value="BTB"/>
    <property type="match status" value="1"/>
</dbReference>
<accession>A0A9P1J2M5</accession>
<gene>
    <name evidence="2" type="ORF">CAMP_LOCUS18400</name>
</gene>
<dbReference type="PANTHER" id="PTHR22744">
    <property type="entry name" value="HELIX LOOP HELIX PROTEIN 21-RELATED"/>
    <property type="match status" value="1"/>
</dbReference>
<comment type="caution">
    <text evidence="2">The sequence shown here is derived from an EMBL/GenBank/DDBJ whole genome shotgun (WGS) entry which is preliminary data.</text>
</comment>
<dbReference type="CDD" id="cd18186">
    <property type="entry name" value="BTB_POZ_ZBTB_KLHL-like"/>
    <property type="match status" value="1"/>
</dbReference>
<evidence type="ECO:0000313" key="2">
    <source>
        <dbReference type="EMBL" id="CAI5455763.1"/>
    </source>
</evidence>
<dbReference type="AlphaFoldDB" id="A0A9P1J2M5"/>
<feature type="domain" description="BTB" evidence="1">
    <location>
        <begin position="124"/>
        <end position="182"/>
    </location>
</feature>
<dbReference type="SUPFAM" id="SSF54695">
    <property type="entry name" value="POZ domain"/>
    <property type="match status" value="1"/>
</dbReference>
<evidence type="ECO:0000259" key="1">
    <source>
        <dbReference type="PROSITE" id="PS50097"/>
    </source>
</evidence>
<keyword evidence="3" id="KW-1185">Reference proteome</keyword>
<dbReference type="InterPro" id="IPR000210">
    <property type="entry name" value="BTB/POZ_dom"/>
</dbReference>
<dbReference type="SUPFAM" id="SSF49599">
    <property type="entry name" value="TRAF domain-like"/>
    <property type="match status" value="1"/>
</dbReference>
<dbReference type="PROSITE" id="PS50097">
    <property type="entry name" value="BTB"/>
    <property type="match status" value="1"/>
</dbReference>
<proteinExistence type="predicted"/>
<dbReference type="EMBL" id="CANHGI010000006">
    <property type="protein sequence ID" value="CAI5455763.1"/>
    <property type="molecule type" value="Genomic_DNA"/>
</dbReference>
<dbReference type="Gene3D" id="3.30.710.10">
    <property type="entry name" value="Potassium Channel Kv1.1, Chain A"/>
    <property type="match status" value="1"/>
</dbReference>
<organism evidence="2 3">
    <name type="scientific">Caenorhabditis angaria</name>
    <dbReference type="NCBI Taxonomy" id="860376"/>
    <lineage>
        <taxon>Eukaryota</taxon>
        <taxon>Metazoa</taxon>
        <taxon>Ecdysozoa</taxon>
        <taxon>Nematoda</taxon>
        <taxon>Chromadorea</taxon>
        <taxon>Rhabditida</taxon>
        <taxon>Rhabditina</taxon>
        <taxon>Rhabditomorpha</taxon>
        <taxon>Rhabditoidea</taxon>
        <taxon>Rhabditidae</taxon>
        <taxon>Peloderinae</taxon>
        <taxon>Caenorhabditis</taxon>
    </lineage>
</organism>
<dbReference type="Pfam" id="PF00651">
    <property type="entry name" value="BTB"/>
    <property type="match status" value="1"/>
</dbReference>
<dbReference type="OrthoDB" id="5779840at2759"/>
<dbReference type="PANTHER" id="PTHR22744:SF14">
    <property type="entry name" value="BTB DOMAIN-CONTAINING PROTEIN-RELATED"/>
    <property type="match status" value="1"/>
</dbReference>
<sequence length="283" mass="32669">MAGRWTWSVNITLNPPDYFTPKQITKSSSWIMENMPWYITAMLEKINDDSYLTVTLHCDNESSFWNCDAEVEIDVQTTAPKKSRIMKNKHFNAASSFLVFPKIARWSDIRTLDNRYKINIALSNDVTLVINGTKLYANKTYLAIHSQVFESMFSSNFKEKTEAVITLEDNCDDFIELLKFIYPCGNPINATNYNGMLKLADKYAMSHVMYECEQFLIETNKVAVINKLVISNQYSLPKLQGACFQSFKDIKQIEQLKQCEEYDLLSDSTKAAILEKVFKLLQK</sequence>